<evidence type="ECO:0000313" key="1">
    <source>
        <dbReference type="EMBL" id="GEJ57944.1"/>
    </source>
</evidence>
<dbReference type="CDD" id="cd02440">
    <property type="entry name" value="AdoMet_MTases"/>
    <property type="match status" value="1"/>
</dbReference>
<evidence type="ECO:0000313" key="2">
    <source>
        <dbReference type="Proteomes" id="UP000503640"/>
    </source>
</evidence>
<dbReference type="SUPFAM" id="SSF53335">
    <property type="entry name" value="S-adenosyl-L-methionine-dependent methyltransferases"/>
    <property type="match status" value="1"/>
</dbReference>
<dbReference type="InterPro" id="IPR029063">
    <property type="entry name" value="SAM-dependent_MTases_sf"/>
</dbReference>
<organism evidence="1 2">
    <name type="scientific">Anaeromyxobacter diazotrophicus</name>
    <dbReference type="NCBI Taxonomy" id="2590199"/>
    <lineage>
        <taxon>Bacteria</taxon>
        <taxon>Pseudomonadati</taxon>
        <taxon>Myxococcota</taxon>
        <taxon>Myxococcia</taxon>
        <taxon>Myxococcales</taxon>
        <taxon>Cystobacterineae</taxon>
        <taxon>Anaeromyxobacteraceae</taxon>
        <taxon>Anaeromyxobacter</taxon>
    </lineage>
</organism>
<dbReference type="EMBL" id="BJTG01000006">
    <property type="protein sequence ID" value="GEJ57944.1"/>
    <property type="molecule type" value="Genomic_DNA"/>
</dbReference>
<accession>A0A7I9VNF4</accession>
<dbReference type="Proteomes" id="UP000503640">
    <property type="component" value="Unassembled WGS sequence"/>
</dbReference>
<protein>
    <recommendedName>
        <fullName evidence="3">Methyltransferase type 11</fullName>
    </recommendedName>
</protein>
<dbReference type="AlphaFoldDB" id="A0A7I9VNF4"/>
<dbReference type="PANTHER" id="PTHR43861">
    <property type="entry name" value="TRANS-ACONITATE 2-METHYLTRANSFERASE-RELATED"/>
    <property type="match status" value="1"/>
</dbReference>
<evidence type="ECO:0008006" key="3">
    <source>
        <dbReference type="Google" id="ProtNLM"/>
    </source>
</evidence>
<proteinExistence type="predicted"/>
<keyword evidence="2" id="KW-1185">Reference proteome</keyword>
<name>A0A7I9VNF4_9BACT</name>
<gene>
    <name evidence="1" type="ORF">AMYX_26850</name>
</gene>
<dbReference type="RefSeq" id="WP_176066017.1">
    <property type="nucleotide sequence ID" value="NZ_BJTG01000006.1"/>
</dbReference>
<comment type="caution">
    <text evidence="1">The sequence shown here is derived from an EMBL/GenBank/DDBJ whole genome shotgun (WGS) entry which is preliminary data.</text>
</comment>
<dbReference type="Pfam" id="PF13489">
    <property type="entry name" value="Methyltransf_23"/>
    <property type="match status" value="1"/>
</dbReference>
<dbReference type="Gene3D" id="3.40.50.150">
    <property type="entry name" value="Vaccinia Virus protein VP39"/>
    <property type="match status" value="1"/>
</dbReference>
<sequence length="389" mass="41176">MNDTSPAQLPAYYCLPRPELTQLVAARGLRILEVGCAAGAMGAALLEKGAAEVVGLDIFEPALALARTRLSAAHRVDLNGLPELPYPDGHFDLMTFADVLEHLVNPAAVLRHLSRWLSRDGKLLLSLPNIRHESVVLPLLVEGQWEYADSGILDRTHLRFFTRKGMLRMLDEAGFEGVGKIAGSQTATPVYVQKAAELVKALGGDAAKFIEECNVVQFITFAARKGAEARDGDRAPQVAAPASAPVAPAPGADPWAGSRAQRVLLAPDVGSPEDRWAAVLPRLAEQLSGKAAVTLGLALPLEHVQKPPQPVQALPSTLDLDLLLTEQPSSLAGWETLLRGAGVLVLTGARPEIADLATRMGVVIHDAAADPKLCPAPVAPSAEAARFPA</sequence>
<reference evidence="2" key="1">
    <citation type="journal article" date="2020" name="Appl. Environ. Microbiol.">
        <title>Diazotrophic Anaeromyxobacter Isolates from Soils.</title>
        <authorList>
            <person name="Masuda Y."/>
            <person name="Yamanaka H."/>
            <person name="Xu Z.X."/>
            <person name="Shiratori Y."/>
            <person name="Aono T."/>
            <person name="Amachi S."/>
            <person name="Senoo K."/>
            <person name="Itoh H."/>
        </authorList>
    </citation>
    <scope>NUCLEOTIDE SEQUENCE [LARGE SCALE GENOMIC DNA]</scope>
    <source>
        <strain evidence="2">R267</strain>
    </source>
</reference>